<dbReference type="Proteomes" id="UP001176941">
    <property type="component" value="Chromosome 17"/>
</dbReference>
<gene>
    <name evidence="1" type="ORF">MRATA1EN1_LOCUS7380</name>
</gene>
<dbReference type="EMBL" id="OX459953">
    <property type="protein sequence ID" value="CAI9158418.1"/>
    <property type="molecule type" value="Genomic_DNA"/>
</dbReference>
<sequence>MSSVGPASAGGRAVVPVGNAGAAPASLLSMLTVQERFYSTLLAVSGQFCTKITRSIGTELCAACGRDASDGTLPVDWGELPKDVWSSPEREVTLQGQTAMQTWR</sequence>
<proteinExistence type="predicted"/>
<reference evidence="1" key="1">
    <citation type="submission" date="2023-04" db="EMBL/GenBank/DDBJ databases">
        <authorList>
            <consortium name="ELIXIR-Norway"/>
        </authorList>
    </citation>
    <scope>NUCLEOTIDE SEQUENCE [LARGE SCALE GENOMIC DNA]</scope>
</reference>
<evidence type="ECO:0000313" key="2">
    <source>
        <dbReference type="Proteomes" id="UP001176941"/>
    </source>
</evidence>
<protein>
    <submittedName>
        <fullName evidence="1">Uncharacterized protein</fullName>
    </submittedName>
</protein>
<keyword evidence="2" id="KW-1185">Reference proteome</keyword>
<accession>A0ABN8YD86</accession>
<name>A0ABN8YD86_RANTA</name>
<evidence type="ECO:0000313" key="1">
    <source>
        <dbReference type="EMBL" id="CAI9158418.1"/>
    </source>
</evidence>
<organism evidence="1 2">
    <name type="scientific">Rangifer tarandus platyrhynchus</name>
    <name type="common">Svalbard reindeer</name>
    <dbReference type="NCBI Taxonomy" id="3082113"/>
    <lineage>
        <taxon>Eukaryota</taxon>
        <taxon>Metazoa</taxon>
        <taxon>Chordata</taxon>
        <taxon>Craniata</taxon>
        <taxon>Vertebrata</taxon>
        <taxon>Euteleostomi</taxon>
        <taxon>Mammalia</taxon>
        <taxon>Eutheria</taxon>
        <taxon>Laurasiatheria</taxon>
        <taxon>Artiodactyla</taxon>
        <taxon>Ruminantia</taxon>
        <taxon>Pecora</taxon>
        <taxon>Cervidae</taxon>
        <taxon>Odocoileinae</taxon>
        <taxon>Rangifer</taxon>
    </lineage>
</organism>